<comment type="caution">
    <text evidence="4">The sequence shown here is derived from an EMBL/GenBank/DDBJ whole genome shotgun (WGS) entry which is preliminary data.</text>
</comment>
<evidence type="ECO:0000313" key="5">
    <source>
        <dbReference type="Proteomes" id="UP000265354"/>
    </source>
</evidence>
<gene>
    <name evidence="4" type="ORF">SSP531S_23330</name>
</gene>
<organism evidence="4 5">
    <name type="scientific">Streptomyces spongiicola</name>
    <dbReference type="NCBI Taxonomy" id="1690221"/>
    <lineage>
        <taxon>Bacteria</taxon>
        <taxon>Bacillati</taxon>
        <taxon>Actinomycetota</taxon>
        <taxon>Actinomycetes</taxon>
        <taxon>Kitasatosporales</taxon>
        <taxon>Streptomycetaceae</taxon>
        <taxon>Streptomyces</taxon>
    </lineage>
</organism>
<keyword evidence="2" id="KW-0472">Membrane</keyword>
<evidence type="ECO:0000313" key="4">
    <source>
        <dbReference type="EMBL" id="GBQ00909.1"/>
    </source>
</evidence>
<keyword evidence="2" id="KW-0812">Transmembrane</keyword>
<dbReference type="RefSeq" id="WP_245991191.1">
    <property type="nucleotide sequence ID" value="NZ_BGZL01000005.1"/>
</dbReference>
<dbReference type="EMBL" id="BGZL01000005">
    <property type="protein sequence ID" value="GBQ00909.1"/>
    <property type="molecule type" value="Genomic_DNA"/>
</dbReference>
<feature type="transmembrane region" description="Helical" evidence="2">
    <location>
        <begin position="400"/>
        <end position="422"/>
    </location>
</feature>
<feature type="region of interest" description="Disordered" evidence="1">
    <location>
        <begin position="431"/>
        <end position="513"/>
    </location>
</feature>
<feature type="region of interest" description="Disordered" evidence="1">
    <location>
        <begin position="195"/>
        <end position="237"/>
    </location>
</feature>
<dbReference type="Proteomes" id="UP000265354">
    <property type="component" value="Unassembled WGS sequence"/>
</dbReference>
<dbReference type="AlphaFoldDB" id="A0A388SWG9"/>
<protein>
    <submittedName>
        <fullName evidence="4">Uncharacterized protein</fullName>
    </submittedName>
</protein>
<accession>A0A388SWG9</accession>
<name>A0A388SWG9_9ACTN</name>
<sequence length="513" mass="51965">MRQHGRTRTASAVVAAVAAAALGTAPAQAAEEPTPDPYRFGVGARSVVGAESSADAEVLEAGTTYRSSIGPGGKLNFRVDLDAERNAYVSVVAVPGPGTGLAYGDGIEVTLQDAQGTRCSSADEKVGAGRFARPLAAAAHRTIGGGRSTCQEEGAYNVLVERVGAGAGNPASADASASASASGTWALEIRHVTEPGLRQPGPTEAPTAWPSASPGLPGGETRETPGGSGFNDAAEISEGEWSSRMEAGRTYFYRVRVDWGQRIFATASLGSTNTGDFTFVSEALTMRLYNPVRALVEDGGTGSYDGRQKQASLDPLPEVAYENRFAGADKVQGMRLRGDYYLAVSLNPRLAQKFGRERFGVTLRVNVEGDAKAAPPYAEPVGDLGVSEGEKGERGDAMRLVGVAGVGTGALLVVGLVAWTLLARRAAAAPSQAAPSQGVPSAGAGAGHGAPLPGTPAPARGPVAGPVGPHATGGGSPYGDAHGYGPAGGPGHEGGTGQTDGAPRTEYGPPPAR</sequence>
<keyword evidence="2" id="KW-1133">Transmembrane helix</keyword>
<feature type="signal peptide" evidence="3">
    <location>
        <begin position="1"/>
        <end position="29"/>
    </location>
</feature>
<keyword evidence="3" id="KW-0732">Signal</keyword>
<reference evidence="4 5" key="1">
    <citation type="submission" date="2018-07" db="EMBL/GenBank/DDBJ databases">
        <title>Whole Genome Shotgun Sequence of Streptomyces spongiicola strain 531S.</title>
        <authorList>
            <person name="Dohra H."/>
            <person name="Kodani S."/>
        </authorList>
    </citation>
    <scope>NUCLEOTIDE SEQUENCE [LARGE SCALE GENOMIC DNA]</scope>
    <source>
        <strain evidence="4 5">531S</strain>
    </source>
</reference>
<evidence type="ECO:0000256" key="1">
    <source>
        <dbReference type="SAM" id="MobiDB-lite"/>
    </source>
</evidence>
<evidence type="ECO:0000256" key="2">
    <source>
        <dbReference type="SAM" id="Phobius"/>
    </source>
</evidence>
<feature type="compositionally biased region" description="Low complexity" evidence="1">
    <location>
        <begin position="431"/>
        <end position="470"/>
    </location>
</feature>
<proteinExistence type="predicted"/>
<feature type="compositionally biased region" description="Gly residues" evidence="1">
    <location>
        <begin position="485"/>
        <end position="498"/>
    </location>
</feature>
<feature type="chain" id="PRO_5017319720" evidence="3">
    <location>
        <begin position="30"/>
        <end position="513"/>
    </location>
</feature>
<evidence type="ECO:0000256" key="3">
    <source>
        <dbReference type="SAM" id="SignalP"/>
    </source>
</evidence>